<dbReference type="SMART" id="SM00345">
    <property type="entry name" value="HTH_GNTR"/>
    <property type="match status" value="2"/>
</dbReference>
<dbReference type="PANTHER" id="PTHR43537">
    <property type="entry name" value="TRANSCRIPTIONAL REGULATOR, GNTR FAMILY"/>
    <property type="match status" value="1"/>
</dbReference>
<keyword evidence="6" id="KW-1185">Reference proteome</keyword>
<evidence type="ECO:0000259" key="4">
    <source>
        <dbReference type="PROSITE" id="PS50949"/>
    </source>
</evidence>
<name>A0A849KP79_9HYPH</name>
<dbReference type="PROSITE" id="PS50949">
    <property type="entry name" value="HTH_GNTR"/>
    <property type="match status" value="1"/>
</dbReference>
<dbReference type="GO" id="GO:0003677">
    <property type="term" value="F:DNA binding"/>
    <property type="evidence" value="ECO:0007669"/>
    <property type="project" value="UniProtKB-KW"/>
</dbReference>
<reference evidence="5 6" key="1">
    <citation type="submission" date="2020-05" db="EMBL/GenBank/DDBJ databases">
        <title>Draft Genome Sequence of Ochrobactrum soli Isolated from Stable Fly Gut.</title>
        <authorList>
            <person name="Pileggi M.T."/>
            <person name="Vazhakkala L.J."/>
            <person name="Wong C.N."/>
        </authorList>
    </citation>
    <scope>NUCLEOTIDE SEQUENCE [LARGE SCALE GENOMIC DNA]</scope>
    <source>
        <strain evidence="5 6">MTP-C0764</strain>
    </source>
</reference>
<evidence type="ECO:0000313" key="6">
    <source>
        <dbReference type="Proteomes" id="UP000574931"/>
    </source>
</evidence>
<evidence type="ECO:0000313" key="5">
    <source>
        <dbReference type="EMBL" id="NNU59648.1"/>
    </source>
</evidence>
<dbReference type="Gene3D" id="1.20.120.530">
    <property type="entry name" value="GntR ligand-binding domain-like"/>
    <property type="match status" value="1"/>
</dbReference>
<dbReference type="Pfam" id="PF00392">
    <property type="entry name" value="GntR"/>
    <property type="match status" value="2"/>
</dbReference>
<dbReference type="EMBL" id="JABFCY010000002">
    <property type="protein sequence ID" value="NNU59648.1"/>
    <property type="molecule type" value="Genomic_DNA"/>
</dbReference>
<comment type="caution">
    <text evidence="5">The sequence shown here is derived from an EMBL/GenBank/DDBJ whole genome shotgun (WGS) entry which is preliminary data.</text>
</comment>
<feature type="domain" description="HTH gntR-type" evidence="4">
    <location>
        <begin position="46"/>
        <end position="113"/>
    </location>
</feature>
<dbReference type="Proteomes" id="UP000574931">
    <property type="component" value="Unassembled WGS sequence"/>
</dbReference>
<dbReference type="InterPro" id="IPR008920">
    <property type="entry name" value="TF_FadR/GntR_C"/>
</dbReference>
<keyword evidence="3" id="KW-0804">Transcription</keyword>
<dbReference type="InterPro" id="IPR036390">
    <property type="entry name" value="WH_DNA-bd_sf"/>
</dbReference>
<evidence type="ECO:0000256" key="3">
    <source>
        <dbReference type="ARBA" id="ARBA00023163"/>
    </source>
</evidence>
<evidence type="ECO:0000256" key="1">
    <source>
        <dbReference type="ARBA" id="ARBA00023015"/>
    </source>
</evidence>
<dbReference type="AlphaFoldDB" id="A0A849KP79"/>
<keyword evidence="1" id="KW-0805">Transcription regulation</keyword>
<proteinExistence type="predicted"/>
<dbReference type="SMART" id="SM00895">
    <property type="entry name" value="FCD"/>
    <property type="match status" value="1"/>
</dbReference>
<dbReference type="Gene3D" id="1.10.10.10">
    <property type="entry name" value="Winged helix-like DNA-binding domain superfamily/Winged helix DNA-binding domain"/>
    <property type="match status" value="2"/>
</dbReference>
<keyword evidence="2" id="KW-0238">DNA-binding</keyword>
<organism evidence="5 6">
    <name type="scientific">Ochrobactrum soli</name>
    <dbReference type="NCBI Taxonomy" id="2448455"/>
    <lineage>
        <taxon>Bacteria</taxon>
        <taxon>Pseudomonadati</taxon>
        <taxon>Pseudomonadota</taxon>
        <taxon>Alphaproteobacteria</taxon>
        <taxon>Hyphomicrobiales</taxon>
        <taxon>Brucellaceae</taxon>
        <taxon>Brucella/Ochrobactrum group</taxon>
        <taxon>Ochrobactrum</taxon>
    </lineage>
</organism>
<protein>
    <submittedName>
        <fullName evidence="5">GntR family transcriptional regulator</fullName>
    </submittedName>
</protein>
<accession>A0A849KP79</accession>
<dbReference type="InterPro" id="IPR036388">
    <property type="entry name" value="WH-like_DNA-bd_sf"/>
</dbReference>
<dbReference type="Pfam" id="PF07729">
    <property type="entry name" value="FCD"/>
    <property type="match status" value="1"/>
</dbReference>
<dbReference type="SUPFAM" id="SSF48008">
    <property type="entry name" value="GntR ligand-binding domain-like"/>
    <property type="match status" value="1"/>
</dbReference>
<dbReference type="InterPro" id="IPR011711">
    <property type="entry name" value="GntR_C"/>
</dbReference>
<gene>
    <name evidence="5" type="ORF">HKX02_05150</name>
</gene>
<dbReference type="PANTHER" id="PTHR43537:SF5">
    <property type="entry name" value="UXU OPERON TRANSCRIPTIONAL REGULATOR"/>
    <property type="match status" value="1"/>
</dbReference>
<dbReference type="InterPro" id="IPR000524">
    <property type="entry name" value="Tscrpt_reg_HTH_GntR"/>
</dbReference>
<dbReference type="GO" id="GO:0003700">
    <property type="term" value="F:DNA-binding transcription factor activity"/>
    <property type="evidence" value="ECO:0007669"/>
    <property type="project" value="InterPro"/>
</dbReference>
<evidence type="ECO:0000256" key="2">
    <source>
        <dbReference type="ARBA" id="ARBA00023125"/>
    </source>
</evidence>
<sequence length="333" mass="37724">MACPQANGTPARADFCYKFVTEDLPRVNIIVTAPRTDGTVTQTGLSNLQVEVAHKMLALITKERWQIGDRISDAAIARELHVSRSPVRQVLHLLVERGIVAQAPNRGYLLQRFPKQDELSNEILPPSDFEDLYHRLMSARASGSIGLEVSEAALAEQFEVTRGTVRRTLMRFAAEGLAERLPGYGWRFAEALDNEHAVNESYSFRVVIECGALTQADYSPVLSELQELQREQLEILERPISDFPDGFWFDVNANFHETLVSWANNRFLTQALRWQNHLRRLTESCEFERMGEARIRQACADHLEILQAIEAGDFEFAAALLKRHIARPAHDSV</sequence>
<dbReference type="SUPFAM" id="SSF46785">
    <property type="entry name" value="Winged helix' DNA-binding domain"/>
    <property type="match status" value="2"/>
</dbReference>